<name>A0A4Z1IZM2_9HELO</name>
<evidence type="ECO:0000256" key="2">
    <source>
        <dbReference type="SAM" id="MobiDB-lite"/>
    </source>
</evidence>
<dbReference type="AlphaFoldDB" id="A0A4Z1IZM2"/>
<dbReference type="EMBL" id="PQXN01000022">
    <property type="protein sequence ID" value="TGO62077.1"/>
    <property type="molecule type" value="Genomic_DNA"/>
</dbReference>
<evidence type="ECO:0000256" key="1">
    <source>
        <dbReference type="SAM" id="Coils"/>
    </source>
</evidence>
<evidence type="ECO:0000313" key="3">
    <source>
        <dbReference type="EMBL" id="TGO62077.1"/>
    </source>
</evidence>
<evidence type="ECO:0000313" key="4">
    <source>
        <dbReference type="Proteomes" id="UP000297527"/>
    </source>
</evidence>
<keyword evidence="1" id="KW-0175">Coiled coil</keyword>
<accession>A0A4Z1IZM2</accession>
<gene>
    <name evidence="3" type="ORF">BCON_0022g00150</name>
</gene>
<reference evidence="3 4" key="1">
    <citation type="submission" date="2017-12" db="EMBL/GenBank/DDBJ databases">
        <title>Comparative genomics of Botrytis spp.</title>
        <authorList>
            <person name="Valero-Jimenez C.A."/>
            <person name="Tapia P."/>
            <person name="Veloso J."/>
            <person name="Silva-Moreno E."/>
            <person name="Staats M."/>
            <person name="Valdes J.H."/>
            <person name="Van Kan J.A.L."/>
        </authorList>
    </citation>
    <scope>NUCLEOTIDE SEQUENCE [LARGE SCALE GENOMIC DNA]</scope>
    <source>
        <strain evidence="3 4">MUCL11595</strain>
    </source>
</reference>
<dbReference type="Proteomes" id="UP000297527">
    <property type="component" value="Unassembled WGS sequence"/>
</dbReference>
<proteinExistence type="predicted"/>
<keyword evidence="4" id="KW-1185">Reference proteome</keyword>
<comment type="caution">
    <text evidence="3">The sequence shown here is derived from an EMBL/GenBank/DDBJ whole genome shotgun (WGS) entry which is preliminary data.</text>
</comment>
<dbReference type="OrthoDB" id="3543427at2759"/>
<organism evidence="3 4">
    <name type="scientific">Botryotinia convoluta</name>
    <dbReference type="NCBI Taxonomy" id="54673"/>
    <lineage>
        <taxon>Eukaryota</taxon>
        <taxon>Fungi</taxon>
        <taxon>Dikarya</taxon>
        <taxon>Ascomycota</taxon>
        <taxon>Pezizomycotina</taxon>
        <taxon>Leotiomycetes</taxon>
        <taxon>Helotiales</taxon>
        <taxon>Sclerotiniaceae</taxon>
        <taxon>Botryotinia</taxon>
    </lineage>
</organism>
<feature type="coiled-coil region" evidence="1">
    <location>
        <begin position="235"/>
        <end position="262"/>
    </location>
</feature>
<protein>
    <submittedName>
        <fullName evidence="3">Uncharacterized protein</fullName>
    </submittedName>
</protein>
<sequence>MADQKMIQRCQLSSAANCFLNSHRENDDAESISMNHPTAPYYDGHNWKSALSVATELEHHRISGGLNYRRIVTQMDDSVKRIGLGYKKAKKVDPTPKAQELVQRGSVRAGAVPAHLQTPFVLNPTPNRVSEWPSRFENSHLSEHTGRLGLPVDHDHGDMHQSGLYLGIIRVSADKKGRKDQRFSAEDYRDSMSQYIPNPNSPGGNGQLLNAMSIYLWDKVPKTMAEIHYEISKGTEEEKKKKKKAENRLSKLENIFRRNQLKRKRIVAADNSAKKAQKMATLHREFKKSEFLREKIEQFEYIKGRGGEGYLEISHHLSAVPGYMTHEFRTERLLGTGLWNGNGPGNGVKRERPGSVWRYHDPYGVHSSLRIVSNDSSGFQEKYVTKANYGPPTSIHTVDGSAEPLKQESDPEDIESDEIESDKTEPDETEPDETESDETYFETDSDGWEIEEDESVED</sequence>
<feature type="compositionally biased region" description="Acidic residues" evidence="2">
    <location>
        <begin position="427"/>
        <end position="458"/>
    </location>
</feature>
<feature type="compositionally biased region" description="Acidic residues" evidence="2">
    <location>
        <begin position="410"/>
        <end position="420"/>
    </location>
</feature>
<feature type="region of interest" description="Disordered" evidence="2">
    <location>
        <begin position="387"/>
        <end position="458"/>
    </location>
</feature>